<dbReference type="STRING" id="15368.A0A0Q3LE69"/>
<proteinExistence type="predicted"/>
<dbReference type="AlphaFoldDB" id="A0A0Q3LE69"/>
<dbReference type="Proteomes" id="UP000008810">
    <property type="component" value="Chromosome 4"/>
</dbReference>
<dbReference type="KEGG" id="bdi:100845122"/>
<name>A0A0Q3LE69_BRADI</name>
<keyword evidence="3" id="KW-1185">Reference proteome</keyword>
<reference evidence="1" key="2">
    <citation type="submission" date="2017-06" db="EMBL/GenBank/DDBJ databases">
        <title>WGS assembly of Brachypodium distachyon.</title>
        <authorList>
            <consortium name="The International Brachypodium Initiative"/>
            <person name="Lucas S."/>
            <person name="Harmon-Smith M."/>
            <person name="Lail K."/>
            <person name="Tice H."/>
            <person name="Grimwood J."/>
            <person name="Bruce D."/>
            <person name="Barry K."/>
            <person name="Shu S."/>
            <person name="Lindquist E."/>
            <person name="Wang M."/>
            <person name="Pitluck S."/>
            <person name="Vogel J.P."/>
            <person name="Garvin D.F."/>
            <person name="Mockler T.C."/>
            <person name="Schmutz J."/>
            <person name="Rokhsar D."/>
            <person name="Bevan M.W."/>
        </authorList>
    </citation>
    <scope>NUCLEOTIDE SEQUENCE</scope>
    <source>
        <strain evidence="1">Bd21</strain>
    </source>
</reference>
<protein>
    <submittedName>
        <fullName evidence="1 2">Uncharacterized protein</fullName>
    </submittedName>
</protein>
<dbReference type="RefSeq" id="XP_014758024.1">
    <property type="nucleotide sequence ID" value="XM_014902538.2"/>
</dbReference>
<evidence type="ECO:0000313" key="2">
    <source>
        <dbReference type="EnsemblPlants" id="KQJ90917"/>
    </source>
</evidence>
<dbReference type="EnsemblPlants" id="KQJ90917">
    <property type="protein sequence ID" value="KQJ90917"/>
    <property type="gene ID" value="BRADI_4g34580v3"/>
</dbReference>
<dbReference type="EMBL" id="CM000883">
    <property type="protein sequence ID" value="KQJ90917.1"/>
    <property type="molecule type" value="Genomic_DNA"/>
</dbReference>
<sequence length="366" mass="41683">MKVVPILTVLSSAVFGFFVGISFPVEITPKLPYGPLFPFSGGANSSYSGNILGRFWAPYTNSSLEEAKSPKRAESKLPPGIVVSESDFHLRRLWGAPSDDEPARKYLLALGVGYDQRENVNLTVQKFIARGNFDVVLFHYDGRTTEWDDEFDWSKRAVHVSARKQTKWWFAKRFLHPSVVAAYEYLFVWDEDLGLETFDPEEYIRIMKKHGMEISQPGLDTTRGTKSYDQNVRWKDTEVHKKYSSCDNPNWGPPCSGFVEMMAPVFTKDAWRCVWYLIQNDLVHAWGLDLNFHRCVDDYKEHMGIVDAQYVAHHGVKTLEGQGDGEKEGSSAGVRARQLDERRIFYDRLANADRELANSTASKTSG</sequence>
<gene>
    <name evidence="2" type="primary">LOC100845122</name>
    <name evidence="1" type="ORF">BRADI_4g34580v3</name>
</gene>
<dbReference type="OrthoDB" id="9985979at2759"/>
<evidence type="ECO:0000313" key="1">
    <source>
        <dbReference type="EMBL" id="KQJ90917.1"/>
    </source>
</evidence>
<reference evidence="1 2" key="1">
    <citation type="journal article" date="2010" name="Nature">
        <title>Genome sequencing and analysis of the model grass Brachypodium distachyon.</title>
        <authorList>
            <consortium name="International Brachypodium Initiative"/>
        </authorList>
    </citation>
    <scope>NUCLEOTIDE SEQUENCE [LARGE SCALE GENOMIC DNA]</scope>
    <source>
        <strain evidence="1">Bd21</strain>
        <strain evidence="2">cv. Bd21</strain>
    </source>
</reference>
<dbReference type="Gramene" id="KQJ90917">
    <property type="protein sequence ID" value="KQJ90917"/>
    <property type="gene ID" value="BRADI_4g34580v3"/>
</dbReference>
<organism evidence="1">
    <name type="scientific">Brachypodium distachyon</name>
    <name type="common">Purple false brome</name>
    <name type="synonym">Trachynia distachya</name>
    <dbReference type="NCBI Taxonomy" id="15368"/>
    <lineage>
        <taxon>Eukaryota</taxon>
        <taxon>Viridiplantae</taxon>
        <taxon>Streptophyta</taxon>
        <taxon>Embryophyta</taxon>
        <taxon>Tracheophyta</taxon>
        <taxon>Spermatophyta</taxon>
        <taxon>Magnoliopsida</taxon>
        <taxon>Liliopsida</taxon>
        <taxon>Poales</taxon>
        <taxon>Poaceae</taxon>
        <taxon>BOP clade</taxon>
        <taxon>Pooideae</taxon>
        <taxon>Stipodae</taxon>
        <taxon>Brachypodieae</taxon>
        <taxon>Brachypodium</taxon>
    </lineage>
</organism>
<reference evidence="2" key="3">
    <citation type="submission" date="2018-08" db="UniProtKB">
        <authorList>
            <consortium name="EnsemblPlants"/>
        </authorList>
    </citation>
    <scope>IDENTIFICATION</scope>
    <source>
        <strain evidence="2">cv. Bd21</strain>
    </source>
</reference>
<evidence type="ECO:0000313" key="3">
    <source>
        <dbReference type="Proteomes" id="UP000008810"/>
    </source>
</evidence>
<dbReference type="PANTHER" id="PTHR31210:SF68">
    <property type="entry name" value="OS06G0727800 PROTEIN"/>
    <property type="match status" value="1"/>
</dbReference>
<accession>A0A0Q3LE69</accession>
<dbReference type="InterPro" id="IPR007877">
    <property type="entry name" value="DUF707"/>
</dbReference>
<dbReference type="Pfam" id="PF05212">
    <property type="entry name" value="DUF707"/>
    <property type="match status" value="1"/>
</dbReference>
<dbReference type="GeneID" id="100845122"/>
<dbReference type="PANTHER" id="PTHR31210">
    <property type="entry name" value="OS06G0731900 PROTEIN"/>
    <property type="match status" value="1"/>
</dbReference>